<dbReference type="RefSeq" id="WP_221437800.1">
    <property type="nucleotide sequence ID" value="NZ_JACHMK010000001.1"/>
</dbReference>
<keyword evidence="3 5" id="KW-0560">Oxidoreductase</keyword>
<evidence type="ECO:0000313" key="6">
    <source>
        <dbReference type="Proteomes" id="UP000617426"/>
    </source>
</evidence>
<dbReference type="Gene3D" id="3.40.50.360">
    <property type="match status" value="1"/>
</dbReference>
<evidence type="ECO:0000256" key="1">
    <source>
        <dbReference type="ARBA" id="ARBA00022630"/>
    </source>
</evidence>
<organism evidence="5 6">
    <name type="scientific">Schaalia hyovaginalis</name>
    <dbReference type="NCBI Taxonomy" id="29316"/>
    <lineage>
        <taxon>Bacteria</taxon>
        <taxon>Bacillati</taxon>
        <taxon>Actinomycetota</taxon>
        <taxon>Actinomycetes</taxon>
        <taxon>Actinomycetales</taxon>
        <taxon>Actinomycetaceae</taxon>
        <taxon>Schaalia</taxon>
    </lineage>
</organism>
<dbReference type="SUPFAM" id="SSF52218">
    <property type="entry name" value="Flavoproteins"/>
    <property type="match status" value="1"/>
</dbReference>
<reference evidence="5" key="1">
    <citation type="submission" date="2020-08" db="EMBL/GenBank/DDBJ databases">
        <title>Sequencing the genomes of 1000 actinobacteria strains.</title>
        <authorList>
            <person name="Klenk H.-P."/>
        </authorList>
    </citation>
    <scope>NUCLEOTIDE SEQUENCE</scope>
    <source>
        <strain evidence="5">DSM 10695</strain>
    </source>
</reference>
<dbReference type="PANTHER" id="PTHR43408:SF2">
    <property type="entry name" value="FMN REDUCTASE (NADPH)"/>
    <property type="match status" value="1"/>
</dbReference>
<protein>
    <submittedName>
        <fullName evidence="5">FMN reductase</fullName>
        <ecNumber evidence="5">1.5.1.38</ecNumber>
    </submittedName>
</protein>
<sequence length="229" mass="24410">MPTIVIIHAGMSEESSTANLASRFRSTLEDEGASSAPRIDVRTIALRPLAHAITDHVLTGFPNERLAEAQNAVMSAEGIVALTPTYQASYSGLFKSFFDVLDPDALRGKPVALGATGGTPRHSLVTEVAMRPLFTYQHADPVPTAVYAATEDWGAHAHDSDPSGGDGLARRIRRASQELLSRLPGHGSPRPEGVQTIRTATLGAHTEAPTEADTWPGFVEFEELMGGTE</sequence>
<dbReference type="NCBIfam" id="TIGR04037">
    <property type="entry name" value="LLM_duo_CE1759"/>
    <property type="match status" value="1"/>
</dbReference>
<keyword evidence="2" id="KW-0288">FMN</keyword>
<comment type="caution">
    <text evidence="5">The sequence shown here is derived from an EMBL/GenBank/DDBJ whole genome shotgun (WGS) entry which is preliminary data.</text>
</comment>
<evidence type="ECO:0000259" key="4">
    <source>
        <dbReference type="Pfam" id="PF03358"/>
    </source>
</evidence>
<dbReference type="EMBL" id="JACHMK010000001">
    <property type="protein sequence ID" value="MBB6333881.1"/>
    <property type="molecule type" value="Genomic_DNA"/>
</dbReference>
<gene>
    <name evidence="5" type="ORF">HD592_000446</name>
</gene>
<dbReference type="InterPro" id="IPR023932">
    <property type="entry name" value="CE1759_FMN_reduct"/>
</dbReference>
<evidence type="ECO:0000256" key="3">
    <source>
        <dbReference type="ARBA" id="ARBA00023002"/>
    </source>
</evidence>
<dbReference type="InterPro" id="IPR051814">
    <property type="entry name" value="NAD(P)H-dep_FMN_reductase"/>
</dbReference>
<dbReference type="InterPro" id="IPR005025">
    <property type="entry name" value="FMN_Rdtase-like_dom"/>
</dbReference>
<proteinExistence type="predicted"/>
<dbReference type="GO" id="GO:0052873">
    <property type="term" value="F:FMN reductase (NADPH) activity"/>
    <property type="evidence" value="ECO:0007669"/>
    <property type="project" value="UniProtKB-EC"/>
</dbReference>
<evidence type="ECO:0000313" key="5">
    <source>
        <dbReference type="EMBL" id="MBB6333881.1"/>
    </source>
</evidence>
<name>A0A923E0W4_9ACTO</name>
<feature type="domain" description="NADPH-dependent FMN reductase-like" evidence="4">
    <location>
        <begin position="3"/>
        <end position="153"/>
    </location>
</feature>
<keyword evidence="6" id="KW-1185">Reference proteome</keyword>
<accession>A0A923E0W4</accession>
<keyword evidence="1" id="KW-0285">Flavoprotein</keyword>
<dbReference type="EC" id="1.5.1.38" evidence="5"/>
<dbReference type="PANTHER" id="PTHR43408">
    <property type="entry name" value="FMN REDUCTASE (NADPH)"/>
    <property type="match status" value="1"/>
</dbReference>
<evidence type="ECO:0000256" key="2">
    <source>
        <dbReference type="ARBA" id="ARBA00022643"/>
    </source>
</evidence>
<dbReference type="InterPro" id="IPR029039">
    <property type="entry name" value="Flavoprotein-like_sf"/>
</dbReference>
<dbReference type="Pfam" id="PF03358">
    <property type="entry name" value="FMN_red"/>
    <property type="match status" value="1"/>
</dbReference>
<dbReference type="AlphaFoldDB" id="A0A923E0W4"/>
<dbReference type="Proteomes" id="UP000617426">
    <property type="component" value="Unassembled WGS sequence"/>
</dbReference>